<evidence type="ECO:0000259" key="2">
    <source>
        <dbReference type="SMART" id="SM00737"/>
    </source>
</evidence>
<dbReference type="SUPFAM" id="SSF81296">
    <property type="entry name" value="E set domains"/>
    <property type="match status" value="1"/>
</dbReference>
<comment type="caution">
    <text evidence="3">The sequence shown here is derived from an EMBL/GenBank/DDBJ whole genome shotgun (WGS) entry which is preliminary data.</text>
</comment>
<dbReference type="InterPro" id="IPR014756">
    <property type="entry name" value="Ig_E-set"/>
</dbReference>
<feature type="domain" description="MD-2-related lipid-recognition" evidence="2">
    <location>
        <begin position="22"/>
        <end position="149"/>
    </location>
</feature>
<proteinExistence type="predicted"/>
<name>A0ABR3HR93_LOXSC</name>
<keyword evidence="4" id="KW-1185">Reference proteome</keyword>
<accession>A0ABR3HR93</accession>
<dbReference type="EMBL" id="JBEUOH010000015">
    <property type="protein sequence ID" value="KAL0879088.1"/>
    <property type="molecule type" value="Genomic_DNA"/>
</dbReference>
<sequence length="152" mass="17175">MLYRALLFVSLCVVVRSDYVTKKFCRDVDPTLCTVHQVTVDPCPHGPRFCSFISGKTYGINVDFTPHFTAEKLHLAISGDHLNQDSYTIIKATKRVCEGLLVCPLEHSVRHNFDLSLAMDIPSPGKFPVQVKLWNEEDESQACCFTFHAKVK</sequence>
<organism evidence="3 4">
    <name type="scientific">Loxostege sticticalis</name>
    <name type="common">Beet webworm moth</name>
    <dbReference type="NCBI Taxonomy" id="481309"/>
    <lineage>
        <taxon>Eukaryota</taxon>
        <taxon>Metazoa</taxon>
        <taxon>Ecdysozoa</taxon>
        <taxon>Arthropoda</taxon>
        <taxon>Hexapoda</taxon>
        <taxon>Insecta</taxon>
        <taxon>Pterygota</taxon>
        <taxon>Neoptera</taxon>
        <taxon>Endopterygota</taxon>
        <taxon>Lepidoptera</taxon>
        <taxon>Glossata</taxon>
        <taxon>Ditrysia</taxon>
        <taxon>Pyraloidea</taxon>
        <taxon>Crambidae</taxon>
        <taxon>Pyraustinae</taxon>
        <taxon>Loxostege</taxon>
    </lineage>
</organism>
<dbReference type="InterPro" id="IPR003172">
    <property type="entry name" value="ML_dom"/>
</dbReference>
<dbReference type="Gene3D" id="2.60.40.770">
    <property type="match status" value="1"/>
</dbReference>
<evidence type="ECO:0000313" key="4">
    <source>
        <dbReference type="Proteomes" id="UP001549920"/>
    </source>
</evidence>
<feature type="signal peptide" evidence="1">
    <location>
        <begin position="1"/>
        <end position="17"/>
    </location>
</feature>
<evidence type="ECO:0000313" key="3">
    <source>
        <dbReference type="EMBL" id="KAL0879088.1"/>
    </source>
</evidence>
<dbReference type="Proteomes" id="UP001549920">
    <property type="component" value="Unassembled WGS sequence"/>
</dbReference>
<keyword evidence="1" id="KW-0732">Signal</keyword>
<protein>
    <recommendedName>
        <fullName evidence="2">MD-2-related lipid-recognition domain-containing protein</fullName>
    </recommendedName>
</protein>
<dbReference type="Pfam" id="PF02221">
    <property type="entry name" value="E1_DerP2_DerF2"/>
    <property type="match status" value="1"/>
</dbReference>
<gene>
    <name evidence="3" type="ORF">ABMA27_004048</name>
</gene>
<feature type="chain" id="PRO_5047011510" description="MD-2-related lipid-recognition domain-containing protein" evidence="1">
    <location>
        <begin position="18"/>
        <end position="152"/>
    </location>
</feature>
<dbReference type="SMART" id="SM00737">
    <property type="entry name" value="ML"/>
    <property type="match status" value="1"/>
</dbReference>
<evidence type="ECO:0000256" key="1">
    <source>
        <dbReference type="SAM" id="SignalP"/>
    </source>
</evidence>
<reference evidence="3 4" key="1">
    <citation type="submission" date="2024-06" db="EMBL/GenBank/DDBJ databases">
        <title>A chromosome-level genome assembly of beet webworm, Loxostege sticticalis.</title>
        <authorList>
            <person name="Zhang Y."/>
        </authorList>
    </citation>
    <scope>NUCLEOTIDE SEQUENCE [LARGE SCALE GENOMIC DNA]</scope>
    <source>
        <strain evidence="3">AQ026</strain>
        <tissue evidence="3">Whole body</tissue>
    </source>
</reference>